<feature type="domain" description="RNA polymerase sigma-70 region 2" evidence="5">
    <location>
        <begin position="6"/>
        <end position="73"/>
    </location>
</feature>
<dbReference type="Gene3D" id="1.10.1740.10">
    <property type="match status" value="1"/>
</dbReference>
<dbReference type="InterPro" id="IPR036388">
    <property type="entry name" value="WH-like_DNA-bd_sf"/>
</dbReference>
<dbReference type="GO" id="GO:0016987">
    <property type="term" value="F:sigma factor activity"/>
    <property type="evidence" value="ECO:0007669"/>
    <property type="project" value="UniProtKB-KW"/>
</dbReference>
<keyword evidence="8" id="KW-1185">Reference proteome</keyword>
<feature type="domain" description="RNA polymerase sigma factor 70 region 4 type 2" evidence="6">
    <location>
        <begin position="107"/>
        <end position="157"/>
    </location>
</feature>
<dbReference type="PANTHER" id="PTHR43133">
    <property type="entry name" value="RNA POLYMERASE ECF-TYPE SIGMA FACTO"/>
    <property type="match status" value="1"/>
</dbReference>
<dbReference type="InterPro" id="IPR013324">
    <property type="entry name" value="RNA_pol_sigma_r3/r4-like"/>
</dbReference>
<dbReference type="Proteomes" id="UP000317982">
    <property type="component" value="Unassembled WGS sequence"/>
</dbReference>
<sequence>MDVAELFDRHGSTLLRFLARRVPPAEAEDLLGEVFRIAFERRAAFDPSRGEVRPWLYGIAANLVAKHHRGEARRLRAMARLSPPAPADDPADRAVAAADAGALRPRLLDGLEALPEGERQALLLFAWEELTYEEIAFALGIPVGTVRSRLSRARARLSEGLT</sequence>
<dbReference type="EMBL" id="VIRS01000047">
    <property type="protein sequence ID" value="TQS40104.1"/>
    <property type="molecule type" value="Genomic_DNA"/>
</dbReference>
<evidence type="ECO:0000256" key="3">
    <source>
        <dbReference type="ARBA" id="ARBA00023082"/>
    </source>
</evidence>
<keyword evidence="4" id="KW-0804">Transcription</keyword>
<dbReference type="InterPro" id="IPR039425">
    <property type="entry name" value="RNA_pol_sigma-70-like"/>
</dbReference>
<dbReference type="SUPFAM" id="SSF88659">
    <property type="entry name" value="Sigma3 and sigma4 domains of RNA polymerase sigma factors"/>
    <property type="match status" value="1"/>
</dbReference>
<dbReference type="SUPFAM" id="SSF88946">
    <property type="entry name" value="Sigma2 domain of RNA polymerase sigma factors"/>
    <property type="match status" value="1"/>
</dbReference>
<protein>
    <submittedName>
        <fullName evidence="7">RNA polymerase sigma factor</fullName>
    </submittedName>
</protein>
<dbReference type="RefSeq" id="WP_142709460.1">
    <property type="nucleotide sequence ID" value="NZ_VIRS01000047.1"/>
</dbReference>
<dbReference type="GO" id="GO:0006352">
    <property type="term" value="P:DNA-templated transcription initiation"/>
    <property type="evidence" value="ECO:0007669"/>
    <property type="project" value="InterPro"/>
</dbReference>
<dbReference type="InterPro" id="IPR013325">
    <property type="entry name" value="RNA_pol_sigma_r2"/>
</dbReference>
<dbReference type="Pfam" id="PF08281">
    <property type="entry name" value="Sigma70_r4_2"/>
    <property type="match status" value="1"/>
</dbReference>
<evidence type="ECO:0000313" key="8">
    <source>
        <dbReference type="Proteomes" id="UP000317982"/>
    </source>
</evidence>
<name>A0A545AFJ7_9ACTN</name>
<dbReference type="GO" id="GO:0003677">
    <property type="term" value="F:DNA binding"/>
    <property type="evidence" value="ECO:0007669"/>
    <property type="project" value="InterPro"/>
</dbReference>
<dbReference type="Gene3D" id="1.10.10.10">
    <property type="entry name" value="Winged helix-like DNA-binding domain superfamily/Winged helix DNA-binding domain"/>
    <property type="match status" value="1"/>
</dbReference>
<evidence type="ECO:0000313" key="7">
    <source>
        <dbReference type="EMBL" id="TQS40104.1"/>
    </source>
</evidence>
<proteinExistence type="inferred from homology"/>
<evidence type="ECO:0000256" key="4">
    <source>
        <dbReference type="ARBA" id="ARBA00023163"/>
    </source>
</evidence>
<evidence type="ECO:0000256" key="1">
    <source>
        <dbReference type="ARBA" id="ARBA00010641"/>
    </source>
</evidence>
<gene>
    <name evidence="7" type="ORF">FL583_36400</name>
</gene>
<dbReference type="InterPro" id="IPR007627">
    <property type="entry name" value="RNA_pol_sigma70_r2"/>
</dbReference>
<dbReference type="InParanoid" id="A0A545AFJ7"/>
<dbReference type="OrthoDB" id="5518337at2"/>
<dbReference type="InterPro" id="IPR014284">
    <property type="entry name" value="RNA_pol_sigma-70_dom"/>
</dbReference>
<dbReference type="PANTHER" id="PTHR43133:SF25">
    <property type="entry name" value="RNA POLYMERASE SIGMA FACTOR RFAY-RELATED"/>
    <property type="match status" value="1"/>
</dbReference>
<dbReference type="AlphaFoldDB" id="A0A545AFJ7"/>
<accession>A0A545AFJ7</accession>
<comment type="caution">
    <text evidence="7">The sequence shown here is derived from an EMBL/GenBank/DDBJ whole genome shotgun (WGS) entry which is preliminary data.</text>
</comment>
<evidence type="ECO:0000256" key="2">
    <source>
        <dbReference type="ARBA" id="ARBA00023015"/>
    </source>
</evidence>
<comment type="similarity">
    <text evidence="1">Belongs to the sigma-70 factor family. ECF subfamily.</text>
</comment>
<dbReference type="Pfam" id="PF04542">
    <property type="entry name" value="Sigma70_r2"/>
    <property type="match status" value="1"/>
</dbReference>
<dbReference type="NCBIfam" id="TIGR02937">
    <property type="entry name" value="sigma70-ECF"/>
    <property type="match status" value="1"/>
</dbReference>
<keyword evidence="3" id="KW-0731">Sigma factor</keyword>
<evidence type="ECO:0000259" key="6">
    <source>
        <dbReference type="Pfam" id="PF08281"/>
    </source>
</evidence>
<keyword evidence="2" id="KW-0805">Transcription regulation</keyword>
<evidence type="ECO:0000259" key="5">
    <source>
        <dbReference type="Pfam" id="PF04542"/>
    </source>
</evidence>
<reference evidence="7 8" key="1">
    <citation type="submission" date="2019-07" db="EMBL/GenBank/DDBJ databases">
        <title>Cryptosporangium phraense sp. nov., isolated from plant litter.</title>
        <authorList>
            <person name="Suriyachadkun C."/>
        </authorList>
    </citation>
    <scope>NUCLEOTIDE SEQUENCE [LARGE SCALE GENOMIC DNA]</scope>
    <source>
        <strain evidence="7 8">A-T 5661</strain>
    </source>
</reference>
<dbReference type="InterPro" id="IPR013249">
    <property type="entry name" value="RNA_pol_sigma70_r4_t2"/>
</dbReference>
<organism evidence="7 8">
    <name type="scientific">Cryptosporangium phraense</name>
    <dbReference type="NCBI Taxonomy" id="2593070"/>
    <lineage>
        <taxon>Bacteria</taxon>
        <taxon>Bacillati</taxon>
        <taxon>Actinomycetota</taxon>
        <taxon>Actinomycetes</taxon>
        <taxon>Cryptosporangiales</taxon>
        <taxon>Cryptosporangiaceae</taxon>
        <taxon>Cryptosporangium</taxon>
    </lineage>
</organism>